<dbReference type="Pfam" id="PF01546">
    <property type="entry name" value="Peptidase_M20"/>
    <property type="match status" value="1"/>
</dbReference>
<dbReference type="InterPro" id="IPR036264">
    <property type="entry name" value="Bact_exopeptidase_dim_dom"/>
</dbReference>
<proteinExistence type="inferred from homology"/>
<dbReference type="Pfam" id="PF07687">
    <property type="entry name" value="M20_dimer"/>
    <property type="match status" value="1"/>
</dbReference>
<comment type="caution">
    <text evidence="3">The sequence shown here is derived from an EMBL/GenBank/DDBJ whole genome shotgun (WGS) entry which is preliminary data.</text>
</comment>
<dbReference type="Proteomes" id="UP001219525">
    <property type="component" value="Unassembled WGS sequence"/>
</dbReference>
<dbReference type="InterPro" id="IPR011650">
    <property type="entry name" value="Peptidase_M20_dimer"/>
</dbReference>
<dbReference type="SUPFAM" id="SSF55031">
    <property type="entry name" value="Bacterial exopeptidase dimerisation domain"/>
    <property type="match status" value="1"/>
</dbReference>
<dbReference type="GO" id="GO:0016805">
    <property type="term" value="F:dipeptidase activity"/>
    <property type="evidence" value="ECO:0007669"/>
    <property type="project" value="TreeGrafter"/>
</dbReference>
<accession>A0AAD6V8N8</accession>
<dbReference type="PANTHER" id="PTHR30575:SF0">
    <property type="entry name" value="XAA-ARG DIPEPTIDASE"/>
    <property type="match status" value="1"/>
</dbReference>
<feature type="domain" description="Peptidase M20 dimerisation" evidence="2">
    <location>
        <begin position="285"/>
        <end position="377"/>
    </location>
</feature>
<evidence type="ECO:0000313" key="4">
    <source>
        <dbReference type="Proteomes" id="UP001219525"/>
    </source>
</evidence>
<dbReference type="Gene3D" id="3.40.630.10">
    <property type="entry name" value="Zn peptidases"/>
    <property type="match status" value="1"/>
</dbReference>
<sequence>MHISTQWQNWWLPNCIKKPRADLHKRAGVGHESCTYHFTHDGVDERWLLSHDHAPSAPSTEKLLNVVHQVVVNARVVKAIAANRNDIYRPEVMQTIEDEIDMLGPRLVDLSMQIHEKAELKFHENFAHDTLSDFMAAQGFKVTKNYKSDVPSATETPKFMKTAWRAAFTHIPKQLGASAVRTLGVNSEMDALPIPKGQVTHACGHNLIAIGGVAVALAVKKALQQHDVAGSVVLLGTPAEEGGHGKVRLLDADGYKGIDACVMCHPGSGPQHSVVTGSSLAIQAIRVEFTGKPAHAALQPWEGVNAQDAVMLSYSAISMLRQQIRPDLRVHGVVQYDKEPLPANVIPADMAMVWNIRAPTKADLEGLRARVVKCFEGAAIATGCTANIVCKPPVLNLNQNSVLAKEFAHIATVRCGMTAAEADENGAFSTDFGNVSYALPALHPGYAVPTVPNGGNHTAEFAAAAGTPEAHAETLKVAKALSLLGFRVLDDDGFFKDVKDQFTATAK</sequence>
<evidence type="ECO:0000313" key="3">
    <source>
        <dbReference type="EMBL" id="KAJ7202799.1"/>
    </source>
</evidence>
<dbReference type="PANTHER" id="PTHR30575">
    <property type="entry name" value="PEPTIDASE M20"/>
    <property type="match status" value="1"/>
</dbReference>
<dbReference type="InterPro" id="IPR002933">
    <property type="entry name" value="Peptidase_M20"/>
</dbReference>
<name>A0AAD6V8N8_9AGAR</name>
<dbReference type="EMBL" id="JARJCW010000053">
    <property type="protein sequence ID" value="KAJ7202799.1"/>
    <property type="molecule type" value="Genomic_DNA"/>
</dbReference>
<comment type="similarity">
    <text evidence="1">Belongs to the peptidase M20A family.</text>
</comment>
<dbReference type="SUPFAM" id="SSF53187">
    <property type="entry name" value="Zn-dependent exopeptidases"/>
    <property type="match status" value="1"/>
</dbReference>
<evidence type="ECO:0000259" key="2">
    <source>
        <dbReference type="Pfam" id="PF07687"/>
    </source>
</evidence>
<dbReference type="InterPro" id="IPR052030">
    <property type="entry name" value="Peptidase_M20/M20A_hydrolases"/>
</dbReference>
<dbReference type="AlphaFoldDB" id="A0AAD6V8N8"/>
<dbReference type="InterPro" id="IPR017439">
    <property type="entry name" value="Amidohydrolase"/>
</dbReference>
<keyword evidence="4" id="KW-1185">Reference proteome</keyword>
<dbReference type="FunFam" id="3.30.70.360:FF:000004">
    <property type="entry name" value="Peptidase M20 domain-containing protein 2"/>
    <property type="match status" value="1"/>
</dbReference>
<dbReference type="NCBIfam" id="TIGR01891">
    <property type="entry name" value="amidohydrolases"/>
    <property type="match status" value="1"/>
</dbReference>
<organism evidence="3 4">
    <name type="scientific">Mycena pura</name>
    <dbReference type="NCBI Taxonomy" id="153505"/>
    <lineage>
        <taxon>Eukaryota</taxon>
        <taxon>Fungi</taxon>
        <taxon>Dikarya</taxon>
        <taxon>Basidiomycota</taxon>
        <taxon>Agaricomycotina</taxon>
        <taxon>Agaricomycetes</taxon>
        <taxon>Agaricomycetidae</taxon>
        <taxon>Agaricales</taxon>
        <taxon>Marasmiineae</taxon>
        <taxon>Mycenaceae</taxon>
        <taxon>Mycena</taxon>
    </lineage>
</organism>
<reference evidence="3" key="1">
    <citation type="submission" date="2023-03" db="EMBL/GenBank/DDBJ databases">
        <title>Massive genome expansion in bonnet fungi (Mycena s.s.) driven by repeated elements and novel gene families across ecological guilds.</title>
        <authorList>
            <consortium name="Lawrence Berkeley National Laboratory"/>
            <person name="Harder C.B."/>
            <person name="Miyauchi S."/>
            <person name="Viragh M."/>
            <person name="Kuo A."/>
            <person name="Thoen E."/>
            <person name="Andreopoulos B."/>
            <person name="Lu D."/>
            <person name="Skrede I."/>
            <person name="Drula E."/>
            <person name="Henrissat B."/>
            <person name="Morin E."/>
            <person name="Kohler A."/>
            <person name="Barry K."/>
            <person name="LaButti K."/>
            <person name="Morin E."/>
            <person name="Salamov A."/>
            <person name="Lipzen A."/>
            <person name="Mereny Z."/>
            <person name="Hegedus B."/>
            <person name="Baldrian P."/>
            <person name="Stursova M."/>
            <person name="Weitz H."/>
            <person name="Taylor A."/>
            <person name="Grigoriev I.V."/>
            <person name="Nagy L.G."/>
            <person name="Martin F."/>
            <person name="Kauserud H."/>
        </authorList>
    </citation>
    <scope>NUCLEOTIDE SEQUENCE</scope>
    <source>
        <strain evidence="3">9144</strain>
    </source>
</reference>
<protein>
    <recommendedName>
        <fullName evidence="2">Peptidase M20 dimerisation domain-containing protein</fullName>
    </recommendedName>
</protein>
<evidence type="ECO:0000256" key="1">
    <source>
        <dbReference type="ARBA" id="ARBA00006247"/>
    </source>
</evidence>
<gene>
    <name evidence="3" type="ORF">GGX14DRAFT_652879</name>
</gene>
<dbReference type="CDD" id="cd05672">
    <property type="entry name" value="M20_ACY1L2-like"/>
    <property type="match status" value="1"/>
</dbReference>
<dbReference type="Gene3D" id="3.30.70.360">
    <property type="match status" value="1"/>
</dbReference>